<sequence>MQKWKKAESLISKTSWFYQTPLLITGACTYFSNSILKCYRCCHSTTNTKYFMTETVWGKMISFHLVTSTLTDCLLFLLST</sequence>
<gene>
    <name evidence="1" type="ORF">OIU77_016654</name>
</gene>
<reference evidence="1" key="1">
    <citation type="submission" date="2022-10" db="EMBL/GenBank/DDBJ databases">
        <authorList>
            <person name="Hyden B.L."/>
            <person name="Feng K."/>
            <person name="Yates T."/>
            <person name="Jawdy S."/>
            <person name="Smart L.B."/>
            <person name="Muchero W."/>
        </authorList>
    </citation>
    <scope>NUCLEOTIDE SEQUENCE</scope>
    <source>
        <tissue evidence="1">Shoot tip</tissue>
    </source>
</reference>
<evidence type="ECO:0000313" key="1">
    <source>
        <dbReference type="EMBL" id="KAJ6302602.1"/>
    </source>
</evidence>
<dbReference type="EMBL" id="JAPFFI010000027">
    <property type="protein sequence ID" value="KAJ6302602.1"/>
    <property type="molecule type" value="Genomic_DNA"/>
</dbReference>
<comment type="caution">
    <text evidence="1">The sequence shown here is derived from an EMBL/GenBank/DDBJ whole genome shotgun (WGS) entry which is preliminary data.</text>
</comment>
<dbReference type="PROSITE" id="PS51257">
    <property type="entry name" value="PROKAR_LIPOPROTEIN"/>
    <property type="match status" value="1"/>
</dbReference>
<keyword evidence="2" id="KW-1185">Reference proteome</keyword>
<evidence type="ECO:0000313" key="2">
    <source>
        <dbReference type="Proteomes" id="UP001141253"/>
    </source>
</evidence>
<proteinExistence type="predicted"/>
<protein>
    <submittedName>
        <fullName evidence="1">Uncharacterized protein</fullName>
    </submittedName>
</protein>
<dbReference type="Proteomes" id="UP001141253">
    <property type="component" value="Chromosome 16"/>
</dbReference>
<reference evidence="1" key="2">
    <citation type="journal article" date="2023" name="Int. J. Mol. Sci.">
        <title>De Novo Assembly and Annotation of 11 Diverse Shrub Willow (Salix) Genomes Reveals Novel Gene Organization in Sex-Linked Regions.</title>
        <authorList>
            <person name="Hyden B."/>
            <person name="Feng K."/>
            <person name="Yates T.B."/>
            <person name="Jawdy S."/>
            <person name="Cereghino C."/>
            <person name="Smart L.B."/>
            <person name="Muchero W."/>
        </authorList>
    </citation>
    <scope>NUCLEOTIDE SEQUENCE</scope>
    <source>
        <tissue evidence="1">Shoot tip</tissue>
    </source>
</reference>
<name>A0ABQ8ZLN1_9ROSI</name>
<accession>A0ABQ8ZLN1</accession>
<organism evidence="1 2">
    <name type="scientific">Salix suchowensis</name>
    <dbReference type="NCBI Taxonomy" id="1278906"/>
    <lineage>
        <taxon>Eukaryota</taxon>
        <taxon>Viridiplantae</taxon>
        <taxon>Streptophyta</taxon>
        <taxon>Embryophyta</taxon>
        <taxon>Tracheophyta</taxon>
        <taxon>Spermatophyta</taxon>
        <taxon>Magnoliopsida</taxon>
        <taxon>eudicotyledons</taxon>
        <taxon>Gunneridae</taxon>
        <taxon>Pentapetalae</taxon>
        <taxon>rosids</taxon>
        <taxon>fabids</taxon>
        <taxon>Malpighiales</taxon>
        <taxon>Salicaceae</taxon>
        <taxon>Saliceae</taxon>
        <taxon>Salix</taxon>
    </lineage>
</organism>